<feature type="binding site" evidence="7">
    <location>
        <position position="291"/>
    </location>
    <ligand>
        <name>Na(+)</name>
        <dbReference type="ChEBI" id="CHEBI:29101"/>
        <label>1</label>
    </ligand>
</feature>
<feature type="binding site" evidence="7">
    <location>
        <position position="403"/>
    </location>
    <ligand>
        <name>Na(+)</name>
        <dbReference type="ChEBI" id="CHEBI:29101"/>
        <label>1</label>
    </ligand>
</feature>
<dbReference type="GO" id="GO:0043005">
    <property type="term" value="C:neuron projection"/>
    <property type="evidence" value="ECO:0007669"/>
    <property type="project" value="TreeGrafter"/>
</dbReference>
<keyword evidence="5 10" id="KW-1133">Transmembrane helix</keyword>
<evidence type="ECO:0000256" key="4">
    <source>
        <dbReference type="ARBA" id="ARBA00022847"/>
    </source>
</evidence>
<accession>A0A0M3K5N7</accession>
<comment type="subcellular location">
    <subcellularLocation>
        <location evidence="1">Membrane</location>
        <topology evidence="1">Multi-pass membrane protein</topology>
    </subcellularLocation>
</comment>
<dbReference type="NCBIfam" id="NF037979">
    <property type="entry name" value="Na_transp"/>
    <property type="match status" value="1"/>
</dbReference>
<keyword evidence="2 9" id="KW-0813">Transport</keyword>
<proteinExistence type="inferred from homology"/>
<evidence type="ECO:0000256" key="9">
    <source>
        <dbReference type="RuleBase" id="RU003732"/>
    </source>
</evidence>
<sequence length="414" mass="46139">MTEVKRGQWNSEVQFMLTCIGYAVGLGNIWRFPYLAYENGGGAFLIPYVFCSLSVGLPLLYMEMCIGQFTRSGPAVIYGRLIPALQGLGVAMTCISMLIAIYYNVIIAWVMIYLYTIITGQSGTWTTCTNYWNTPGCVTHADEDACQAIWPGSTYFNGTCHAFNDSSSGDRERFIQEHALMSPIEEFYDRYVLERNDDMYDLGGMNWKMVVSLALVWIITALCLSKGVKYIGRISFFTATCPYIIIAILFVRGVTLDGAKQGIDYYLLNPDFSYLGRISTWKAAATQVCYSLAVGMGGIISLSSYNSFNHNCFRDSIILCLSDSFMSIFGGTAVFSVLGFMAKRMNVPVNQVLQSGNFLRSQIAQLNIADRTGLAFVAYPEAFNKMPLSWFWSTLFFVMLAILGLSTQFGVTEV</sequence>
<feature type="transmembrane region" description="Helical" evidence="10">
    <location>
        <begin position="42"/>
        <end position="61"/>
    </location>
</feature>
<dbReference type="GO" id="GO:0046872">
    <property type="term" value="F:metal ion binding"/>
    <property type="evidence" value="ECO:0007669"/>
    <property type="project" value="UniProtKB-KW"/>
</dbReference>
<dbReference type="EMBL" id="UYRR01032489">
    <property type="protein sequence ID" value="VDK55808.1"/>
    <property type="molecule type" value="Genomic_DNA"/>
</dbReference>
<feature type="binding site" evidence="7">
    <location>
        <position position="28"/>
    </location>
    <ligand>
        <name>Na(+)</name>
        <dbReference type="ChEBI" id="CHEBI:29101"/>
        <label>1</label>
    </ligand>
</feature>
<feature type="transmembrane region" description="Helical" evidence="10">
    <location>
        <begin position="12"/>
        <end position="30"/>
    </location>
</feature>
<dbReference type="Pfam" id="PF00209">
    <property type="entry name" value="SNF"/>
    <property type="match status" value="1"/>
</dbReference>
<dbReference type="GO" id="GO:0005332">
    <property type="term" value="F:gamma-aminobutyric acid:sodium:chloride symporter activity"/>
    <property type="evidence" value="ECO:0007669"/>
    <property type="project" value="TreeGrafter"/>
</dbReference>
<dbReference type="WBParaSite" id="ASIM_0001627801-mRNA-1">
    <property type="protein sequence ID" value="ASIM_0001627801-mRNA-1"/>
    <property type="gene ID" value="ASIM_0001627801"/>
</dbReference>
<evidence type="ECO:0000313" key="11">
    <source>
        <dbReference type="EMBL" id="VDK55808.1"/>
    </source>
</evidence>
<evidence type="ECO:0000256" key="7">
    <source>
        <dbReference type="PIRSR" id="PIRSR600175-1"/>
    </source>
</evidence>
<keyword evidence="8" id="KW-1015">Disulfide bond</keyword>
<dbReference type="PROSITE" id="PS00610">
    <property type="entry name" value="NA_NEUROTRAN_SYMP_1"/>
    <property type="match status" value="1"/>
</dbReference>
<dbReference type="PROSITE" id="PS50267">
    <property type="entry name" value="NA_NEUROTRAN_SYMP_3"/>
    <property type="match status" value="1"/>
</dbReference>
<dbReference type="PANTHER" id="PTHR11616:SF326">
    <property type="entry name" value="SODIUM-DEPENDENT TRANSPORTER SNF-5"/>
    <property type="match status" value="1"/>
</dbReference>
<dbReference type="InterPro" id="IPR000175">
    <property type="entry name" value="Na/ntran_symport"/>
</dbReference>
<keyword evidence="4 9" id="KW-0769">Symport</keyword>
<comment type="similarity">
    <text evidence="9">Belongs to the sodium:neurotransmitter symporter (SNF) (TC 2.A.22) family.</text>
</comment>
<evidence type="ECO:0000256" key="6">
    <source>
        <dbReference type="ARBA" id="ARBA00023136"/>
    </source>
</evidence>
<keyword evidence="12" id="KW-1185">Reference proteome</keyword>
<dbReference type="PRINTS" id="PR00176">
    <property type="entry name" value="NANEUSMPORT"/>
</dbReference>
<evidence type="ECO:0000256" key="8">
    <source>
        <dbReference type="PIRSR" id="PIRSR600175-2"/>
    </source>
</evidence>
<organism evidence="13">
    <name type="scientific">Anisakis simplex</name>
    <name type="common">Herring worm</name>
    <dbReference type="NCBI Taxonomy" id="6269"/>
    <lineage>
        <taxon>Eukaryota</taxon>
        <taxon>Metazoa</taxon>
        <taxon>Ecdysozoa</taxon>
        <taxon>Nematoda</taxon>
        <taxon>Chromadorea</taxon>
        <taxon>Rhabditida</taxon>
        <taxon>Spirurina</taxon>
        <taxon>Ascaridomorpha</taxon>
        <taxon>Ascaridoidea</taxon>
        <taxon>Anisakidae</taxon>
        <taxon>Anisakis</taxon>
        <taxon>Anisakis simplex complex</taxon>
    </lineage>
</organism>
<reference evidence="11 12" key="2">
    <citation type="submission" date="2018-11" db="EMBL/GenBank/DDBJ databases">
        <authorList>
            <consortium name="Pathogen Informatics"/>
        </authorList>
    </citation>
    <scope>NUCLEOTIDE SEQUENCE [LARGE SCALE GENOMIC DNA]</scope>
</reference>
<gene>
    <name evidence="11" type="ORF">ASIM_LOCUS15685</name>
</gene>
<feature type="transmembrane region" description="Helical" evidence="10">
    <location>
        <begin position="205"/>
        <end position="224"/>
    </location>
</feature>
<keyword evidence="3 9" id="KW-0812">Transmembrane</keyword>
<dbReference type="SUPFAM" id="SSF161070">
    <property type="entry name" value="SNF-like"/>
    <property type="match status" value="1"/>
</dbReference>
<feature type="binding site" evidence="7">
    <location>
        <position position="24"/>
    </location>
    <ligand>
        <name>Na(+)</name>
        <dbReference type="ChEBI" id="CHEBI:29101"/>
        <label>1</label>
    </ligand>
</feature>
<feature type="binding site" evidence="7">
    <location>
        <position position="23"/>
    </location>
    <ligand>
        <name>Na(+)</name>
        <dbReference type="ChEBI" id="CHEBI:29101"/>
        <label>1</label>
    </ligand>
</feature>
<dbReference type="PANTHER" id="PTHR11616">
    <property type="entry name" value="SODIUM/CHLORIDE DEPENDENT TRANSPORTER"/>
    <property type="match status" value="1"/>
</dbReference>
<dbReference type="AlphaFoldDB" id="A0A0M3K5N7"/>
<evidence type="ECO:0000256" key="1">
    <source>
        <dbReference type="ARBA" id="ARBA00004141"/>
    </source>
</evidence>
<dbReference type="GO" id="GO:0005886">
    <property type="term" value="C:plasma membrane"/>
    <property type="evidence" value="ECO:0007669"/>
    <property type="project" value="TreeGrafter"/>
</dbReference>
<keyword evidence="7" id="KW-0915">Sodium</keyword>
<reference evidence="13" key="1">
    <citation type="submission" date="2017-02" db="UniProtKB">
        <authorList>
            <consortium name="WormBaseParasite"/>
        </authorList>
    </citation>
    <scope>IDENTIFICATION</scope>
</reference>
<feature type="disulfide bond" evidence="8">
    <location>
        <begin position="128"/>
        <end position="137"/>
    </location>
</feature>
<evidence type="ECO:0000256" key="3">
    <source>
        <dbReference type="ARBA" id="ARBA00022692"/>
    </source>
</evidence>
<feature type="transmembrane region" description="Helical" evidence="10">
    <location>
        <begin position="82"/>
        <end position="115"/>
    </location>
</feature>
<dbReference type="InterPro" id="IPR037272">
    <property type="entry name" value="SNS_sf"/>
</dbReference>
<keyword evidence="6 10" id="KW-0472">Membrane</keyword>
<name>A0A0M3K5N7_ANISI</name>
<feature type="transmembrane region" description="Helical" evidence="10">
    <location>
        <begin position="236"/>
        <end position="255"/>
    </location>
</feature>
<dbReference type="OrthoDB" id="6581954at2759"/>
<evidence type="ECO:0000313" key="13">
    <source>
        <dbReference type="WBParaSite" id="ASIM_0001627801-mRNA-1"/>
    </source>
</evidence>
<evidence type="ECO:0000256" key="2">
    <source>
        <dbReference type="ARBA" id="ARBA00022448"/>
    </source>
</evidence>
<feature type="transmembrane region" description="Helical" evidence="10">
    <location>
        <begin position="390"/>
        <end position="411"/>
    </location>
</feature>
<feature type="transmembrane region" description="Helical" evidence="10">
    <location>
        <begin position="317"/>
        <end position="342"/>
    </location>
</feature>
<evidence type="ECO:0000256" key="5">
    <source>
        <dbReference type="ARBA" id="ARBA00022989"/>
    </source>
</evidence>
<feature type="binding site" evidence="7">
    <location>
        <position position="21"/>
    </location>
    <ligand>
        <name>Na(+)</name>
        <dbReference type="ChEBI" id="CHEBI:29101"/>
        <label>1</label>
    </ligand>
</feature>
<feature type="transmembrane region" description="Helical" evidence="10">
    <location>
        <begin position="284"/>
        <end position="305"/>
    </location>
</feature>
<protein>
    <recommendedName>
        <fullName evidence="9">Transporter</fullName>
    </recommendedName>
</protein>
<keyword evidence="7" id="KW-0479">Metal-binding</keyword>
<evidence type="ECO:0000256" key="10">
    <source>
        <dbReference type="SAM" id="Phobius"/>
    </source>
</evidence>
<dbReference type="Proteomes" id="UP000267096">
    <property type="component" value="Unassembled WGS sequence"/>
</dbReference>
<evidence type="ECO:0000313" key="12">
    <source>
        <dbReference type="Proteomes" id="UP000267096"/>
    </source>
</evidence>